<sequence length="213" mass="23651">MPELDRGLESNDEMKLLESFSLVPLALLEYTRSNCTEIDATSNAGGCSSICHCPIPKMSSHVHHPPGKSQTVEANEKLISCLQQIPTNNPSAVHQLRDIITMEKEKDVSAMVSATLLNPDETPPQGGKPSKYKLSPRVLYFNRYTHTRMSKTKSDIIPVIEPTDNCVHCRQEFNSKSMKTAVFCLKTGNVLITCCYCSAIMSIKGALKLRKHK</sequence>
<gene>
    <name evidence="1" type="ORF">GHT06_015340</name>
</gene>
<name>A0AAD5KR35_9CRUS</name>
<reference evidence="1 2" key="1">
    <citation type="submission" date="2022-05" db="EMBL/GenBank/DDBJ databases">
        <title>A multi-omics perspective on studying reproductive biology in Daphnia sinensis.</title>
        <authorList>
            <person name="Jia J."/>
        </authorList>
    </citation>
    <scope>NUCLEOTIDE SEQUENCE [LARGE SCALE GENOMIC DNA]</scope>
    <source>
        <strain evidence="1 2">WSL</strain>
    </source>
</reference>
<organism evidence="1 2">
    <name type="scientific">Daphnia sinensis</name>
    <dbReference type="NCBI Taxonomy" id="1820382"/>
    <lineage>
        <taxon>Eukaryota</taxon>
        <taxon>Metazoa</taxon>
        <taxon>Ecdysozoa</taxon>
        <taxon>Arthropoda</taxon>
        <taxon>Crustacea</taxon>
        <taxon>Branchiopoda</taxon>
        <taxon>Diplostraca</taxon>
        <taxon>Cladocera</taxon>
        <taxon>Anomopoda</taxon>
        <taxon>Daphniidae</taxon>
        <taxon>Daphnia</taxon>
        <taxon>Daphnia similis group</taxon>
    </lineage>
</organism>
<dbReference type="AlphaFoldDB" id="A0AAD5KR35"/>
<dbReference type="EMBL" id="WJBH02000005">
    <property type="protein sequence ID" value="KAI9558552.1"/>
    <property type="molecule type" value="Genomic_DNA"/>
</dbReference>
<comment type="caution">
    <text evidence="1">The sequence shown here is derived from an EMBL/GenBank/DDBJ whole genome shotgun (WGS) entry which is preliminary data.</text>
</comment>
<dbReference type="Proteomes" id="UP000820818">
    <property type="component" value="Linkage Group LG5"/>
</dbReference>
<protein>
    <submittedName>
        <fullName evidence="1">Uncharacterized protein</fullName>
    </submittedName>
</protein>
<keyword evidence="2" id="KW-1185">Reference proteome</keyword>
<evidence type="ECO:0000313" key="1">
    <source>
        <dbReference type="EMBL" id="KAI9558552.1"/>
    </source>
</evidence>
<accession>A0AAD5KR35</accession>
<evidence type="ECO:0000313" key="2">
    <source>
        <dbReference type="Proteomes" id="UP000820818"/>
    </source>
</evidence>
<proteinExistence type="predicted"/>